<comment type="caution">
    <text evidence="2">The sequence shown here is derived from an EMBL/GenBank/DDBJ whole genome shotgun (WGS) entry which is preliminary data.</text>
</comment>
<protein>
    <submittedName>
        <fullName evidence="2">Uncharacterized protein</fullName>
    </submittedName>
</protein>
<dbReference type="STRING" id="1547922.ISF6_4158"/>
<keyword evidence="3" id="KW-1185">Reference proteome</keyword>
<proteinExistence type="predicted"/>
<dbReference type="Proteomes" id="UP000037660">
    <property type="component" value="Unassembled WGS sequence"/>
</dbReference>
<dbReference type="EMBL" id="BBYR01000065">
    <property type="protein sequence ID" value="GAP37964.1"/>
    <property type="molecule type" value="Genomic_DNA"/>
</dbReference>
<sequence length="150" mass="16803">MPTPLAESRANANRIQSGQGTWPPPGPYLTGRLTRLPIYPLKYGPLCLVVQGLKAIVDGLGQPNEAQRTDHNDDLGNLPYAPHGSKHPVQEFHLKSNGLPHPNHPRLLWDTYRRMVFITPCHYDPWSDASGTERNPFYLIVGTPVPPIHY</sequence>
<feature type="compositionally biased region" description="Polar residues" evidence="1">
    <location>
        <begin position="10"/>
        <end position="20"/>
    </location>
</feature>
<evidence type="ECO:0000313" key="3">
    <source>
        <dbReference type="Proteomes" id="UP000037660"/>
    </source>
</evidence>
<dbReference type="RefSeq" id="WP_054021866.1">
    <property type="nucleotide sequence ID" value="NZ_BBYR01000065.1"/>
</dbReference>
<accession>A0A0K8P610</accession>
<gene>
    <name evidence="2" type="ORF">ISF6_4158</name>
</gene>
<feature type="region of interest" description="Disordered" evidence="1">
    <location>
        <begin position="1"/>
        <end position="23"/>
    </location>
</feature>
<name>A0A0K8P610_PISS1</name>
<organism evidence="2 3">
    <name type="scientific">Piscinibacter sakaiensis</name>
    <name type="common">Ideonella sakaiensis</name>
    <dbReference type="NCBI Taxonomy" id="1547922"/>
    <lineage>
        <taxon>Bacteria</taxon>
        <taxon>Pseudomonadati</taxon>
        <taxon>Pseudomonadota</taxon>
        <taxon>Betaproteobacteria</taxon>
        <taxon>Burkholderiales</taxon>
        <taxon>Sphaerotilaceae</taxon>
        <taxon>Piscinibacter</taxon>
    </lineage>
</organism>
<reference evidence="2 3" key="2">
    <citation type="journal article" date="2016" name="Science">
        <title>A bacterium that degrades and assimilates poly(ethylene terephthalate).</title>
        <authorList>
            <person name="Yoshida S."/>
            <person name="Hiraga K."/>
            <person name="Takehana T."/>
            <person name="Taniguchi I."/>
            <person name="Yamaji H."/>
            <person name="Maeda Y."/>
            <person name="Toyohara K."/>
            <person name="Miyamoto K."/>
            <person name="Kimura Y."/>
            <person name="Oda K."/>
        </authorList>
    </citation>
    <scope>NUCLEOTIDE SEQUENCE [LARGE SCALE GENOMIC DNA]</scope>
    <source>
        <strain evidence="3">NBRC 110686 / TISTR 2288 / 201-F6</strain>
    </source>
</reference>
<evidence type="ECO:0000313" key="2">
    <source>
        <dbReference type="EMBL" id="GAP37964.1"/>
    </source>
</evidence>
<evidence type="ECO:0000256" key="1">
    <source>
        <dbReference type="SAM" id="MobiDB-lite"/>
    </source>
</evidence>
<dbReference type="AlphaFoldDB" id="A0A0K8P610"/>
<reference evidence="3" key="1">
    <citation type="submission" date="2015-07" db="EMBL/GenBank/DDBJ databases">
        <title>Discovery of a poly(ethylene terephthalate assimilation.</title>
        <authorList>
            <person name="Yoshida S."/>
            <person name="Hiraga K."/>
            <person name="Takehana T."/>
            <person name="Taniguchi I."/>
            <person name="Yamaji H."/>
            <person name="Maeda Y."/>
            <person name="Toyohara K."/>
            <person name="Miyamoto K."/>
            <person name="Kimura Y."/>
            <person name="Oda K."/>
        </authorList>
    </citation>
    <scope>NUCLEOTIDE SEQUENCE [LARGE SCALE GENOMIC DNA]</scope>
    <source>
        <strain evidence="3">NBRC 110686 / TISTR 2288 / 201-F6</strain>
    </source>
</reference>